<dbReference type="SUPFAM" id="SSF48452">
    <property type="entry name" value="TPR-like"/>
    <property type="match status" value="1"/>
</dbReference>
<name>A0ABU8WHR4_9BURK</name>
<proteinExistence type="predicted"/>
<dbReference type="Gene3D" id="3.30.70.1230">
    <property type="entry name" value="Nucleotide cyclase"/>
    <property type="match status" value="1"/>
</dbReference>
<dbReference type="Pfam" id="PF14559">
    <property type="entry name" value="TPR_19"/>
    <property type="match status" value="1"/>
</dbReference>
<evidence type="ECO:0000313" key="3">
    <source>
        <dbReference type="EMBL" id="MEJ8846308.1"/>
    </source>
</evidence>
<dbReference type="PANTHER" id="PTHR43081:SF19">
    <property type="entry name" value="PH-SENSITIVE ADENYLATE CYCLASE RV1264"/>
    <property type="match status" value="1"/>
</dbReference>
<dbReference type="CDD" id="cd07302">
    <property type="entry name" value="CHD"/>
    <property type="match status" value="1"/>
</dbReference>
<feature type="domain" description="Guanylate cyclase" evidence="2">
    <location>
        <begin position="11"/>
        <end position="125"/>
    </location>
</feature>
<dbReference type="SUPFAM" id="SSF55073">
    <property type="entry name" value="Nucleotide cyclase"/>
    <property type="match status" value="1"/>
</dbReference>
<dbReference type="Pfam" id="PF00211">
    <property type="entry name" value="Guanylate_cyc"/>
    <property type="match status" value="1"/>
</dbReference>
<protein>
    <submittedName>
        <fullName evidence="3">Tetratricopeptide repeat protein</fullName>
    </submittedName>
</protein>
<dbReference type="PANTHER" id="PTHR43081">
    <property type="entry name" value="ADENYLATE CYCLASE, TERMINAL-DIFFERENTIATION SPECIFIC-RELATED"/>
    <property type="match status" value="1"/>
</dbReference>
<keyword evidence="4" id="KW-1185">Reference proteome</keyword>
<gene>
    <name evidence="3" type="ORF">WKW82_06595</name>
</gene>
<evidence type="ECO:0000259" key="2">
    <source>
        <dbReference type="PROSITE" id="PS50125"/>
    </source>
</evidence>
<dbReference type="InterPro" id="IPR029787">
    <property type="entry name" value="Nucleotide_cyclase"/>
</dbReference>
<dbReference type="InterPro" id="IPR001054">
    <property type="entry name" value="A/G_cyclase"/>
</dbReference>
<dbReference type="RefSeq" id="WP_340341444.1">
    <property type="nucleotide sequence ID" value="NZ_JBBKZT010000002.1"/>
</dbReference>
<dbReference type="Gene3D" id="1.25.40.10">
    <property type="entry name" value="Tetratricopeptide repeat domain"/>
    <property type="match status" value="1"/>
</dbReference>
<sequence length="659" mass="72067">MSPGVRHRLLAILAADAASYSRWMSVDDLATLSALDIARQVFRTEAEESDGRVVDTAGDSVLLVFETAIGAVRAAAAIQHRLSQAHNDSTGLSLRFRIGIHLGDVIEKADGTVYGDGVNIAARLQAIAEPGGVIVSQSIQDTCADHLGAAFEDIGQQRVKNIAKPVRAFRLVRLRDIPVNADGKERRTDPTQDAGHGSDANRPGKFASLKRWRVWLSGLIGACIVAGALLVAQGFRSDGAKPPPASLVSIVNIDQEIMIRRATAVLAFVDKQGAKSSSTLGDDLADAVAARLLRDGQRVIGRAATMHQDSSAPDFVRIGQEQHVRFVLAGRIRRESDSIQVDAYLTEIASGAVFRLHEDEFKSEEEAMRSGYGSAVARALNARFYDIETVRARLPGHEKDPVDVLALAWRDLDRANTREELERARNQFEFAVNADSNSVAASTGLGLAHLAQFYCLCSDSPREKLDVAEKAVRRALDLAPDSPQSLVAWADILFLRQRPEDALRVWRKALEIAPDSQNAHVRMASGLINQGRLADARVHLARVTDLRPYQMRRQQLLFQGLADAAFSQGRDDEAYEILRNWTAEFPNNGKPYLMMAAIDVLRGRDAEAAANMARHRQMLPLSTVSYVVLTYPSTNPGFLTQRERLVGALRTAGLPEGDK</sequence>
<comment type="caution">
    <text evidence="3">The sequence shown here is derived from an EMBL/GenBank/DDBJ whole genome shotgun (WGS) entry which is preliminary data.</text>
</comment>
<dbReference type="Proteomes" id="UP001385892">
    <property type="component" value="Unassembled WGS sequence"/>
</dbReference>
<organism evidence="3 4">
    <name type="scientific">Variovorax rhizosphaerae</name>
    <dbReference type="NCBI Taxonomy" id="1836200"/>
    <lineage>
        <taxon>Bacteria</taxon>
        <taxon>Pseudomonadati</taxon>
        <taxon>Pseudomonadota</taxon>
        <taxon>Betaproteobacteria</taxon>
        <taxon>Burkholderiales</taxon>
        <taxon>Comamonadaceae</taxon>
        <taxon>Variovorax</taxon>
    </lineage>
</organism>
<dbReference type="PROSITE" id="PS50125">
    <property type="entry name" value="GUANYLATE_CYCLASE_2"/>
    <property type="match status" value="1"/>
</dbReference>
<dbReference type="EMBL" id="JBBKZT010000002">
    <property type="protein sequence ID" value="MEJ8846308.1"/>
    <property type="molecule type" value="Genomic_DNA"/>
</dbReference>
<feature type="region of interest" description="Disordered" evidence="1">
    <location>
        <begin position="181"/>
        <end position="202"/>
    </location>
</feature>
<dbReference type="InterPro" id="IPR050697">
    <property type="entry name" value="Adenylyl/Guanylyl_Cyclase_3/4"/>
</dbReference>
<evidence type="ECO:0000313" key="4">
    <source>
        <dbReference type="Proteomes" id="UP001385892"/>
    </source>
</evidence>
<evidence type="ECO:0000256" key="1">
    <source>
        <dbReference type="SAM" id="MobiDB-lite"/>
    </source>
</evidence>
<accession>A0ABU8WHR4</accession>
<dbReference type="InterPro" id="IPR011990">
    <property type="entry name" value="TPR-like_helical_dom_sf"/>
</dbReference>
<reference evidence="3 4" key="1">
    <citation type="submission" date="2024-03" db="EMBL/GenBank/DDBJ databases">
        <title>Novel species of the genus Variovorax.</title>
        <authorList>
            <person name="Liu Q."/>
            <person name="Xin Y.-H."/>
        </authorList>
    </citation>
    <scope>NUCLEOTIDE SEQUENCE [LARGE SCALE GENOMIC DNA]</scope>
    <source>
        <strain evidence="3 4">KACC 18900</strain>
    </source>
</reference>